<gene>
    <name evidence="2" type="ordered locus">FraEuI1c_5399</name>
</gene>
<sequence>MDEALSAAYELRRAMLGDAYVDAQKAETDPVAQDFQDHITRQAWGVWTRGGALSNRDRSLLVLAMTAALGRMEEFKLHASAQARTGVSDAELDELLFQVAAYCGAPAAISAKRALREVRATRATDAAPANTTAPTEA</sequence>
<accession>E3J9M2</accession>
<dbReference type="InterPro" id="IPR029032">
    <property type="entry name" value="AhpD-like"/>
</dbReference>
<dbReference type="Pfam" id="PF02627">
    <property type="entry name" value="CMD"/>
    <property type="match status" value="1"/>
</dbReference>
<dbReference type="GO" id="GO:0051920">
    <property type="term" value="F:peroxiredoxin activity"/>
    <property type="evidence" value="ECO:0007669"/>
    <property type="project" value="InterPro"/>
</dbReference>
<organism evidence="2 3">
    <name type="scientific">Pseudofrankia inefficax (strain DSM 45817 / CECT 9037 / DDB 130130 / EuI1c)</name>
    <name type="common">Frankia inefficax</name>
    <dbReference type="NCBI Taxonomy" id="298654"/>
    <lineage>
        <taxon>Bacteria</taxon>
        <taxon>Bacillati</taxon>
        <taxon>Actinomycetota</taxon>
        <taxon>Actinomycetes</taxon>
        <taxon>Frankiales</taxon>
        <taxon>Frankiaceae</taxon>
        <taxon>Pseudofrankia</taxon>
    </lineage>
</organism>
<evidence type="ECO:0000313" key="3">
    <source>
        <dbReference type="Proteomes" id="UP000002484"/>
    </source>
</evidence>
<feature type="domain" description="Carboxymuconolactone decarboxylase-like" evidence="1">
    <location>
        <begin position="34"/>
        <end position="117"/>
    </location>
</feature>
<dbReference type="InterPro" id="IPR052512">
    <property type="entry name" value="4CMD/NDH-1_regulator"/>
</dbReference>
<dbReference type="PANTHER" id="PTHR33570">
    <property type="entry name" value="4-CARBOXYMUCONOLACTONE DECARBOXYLASE FAMILY PROTEIN"/>
    <property type="match status" value="1"/>
</dbReference>
<dbReference type="InterPro" id="IPR003779">
    <property type="entry name" value="CMD-like"/>
</dbReference>
<dbReference type="Proteomes" id="UP000002484">
    <property type="component" value="Chromosome"/>
</dbReference>
<dbReference type="KEGG" id="fri:FraEuI1c_5399"/>
<dbReference type="InParanoid" id="E3J9M2"/>
<dbReference type="RefSeq" id="WP_013426504.1">
    <property type="nucleotide sequence ID" value="NC_014666.1"/>
</dbReference>
<protein>
    <submittedName>
        <fullName evidence="2">Carboxymuconolactone decarboxylase</fullName>
    </submittedName>
</protein>
<dbReference type="EMBL" id="CP002299">
    <property type="protein sequence ID" value="ADP83386.1"/>
    <property type="molecule type" value="Genomic_DNA"/>
</dbReference>
<reference evidence="2 3" key="1">
    <citation type="submission" date="2010-10" db="EMBL/GenBank/DDBJ databases">
        <title>Complete sequence of Frankia sp. EuI1c.</title>
        <authorList>
            <consortium name="US DOE Joint Genome Institute"/>
            <person name="Lucas S."/>
            <person name="Copeland A."/>
            <person name="Lapidus A."/>
            <person name="Cheng J.-F."/>
            <person name="Bruce D."/>
            <person name="Goodwin L."/>
            <person name="Pitluck S."/>
            <person name="Chertkov O."/>
            <person name="Detter J.C."/>
            <person name="Han C."/>
            <person name="Tapia R."/>
            <person name="Land M."/>
            <person name="Hauser L."/>
            <person name="Jeffries C."/>
            <person name="Kyrpides N."/>
            <person name="Ivanova N."/>
            <person name="Mikhailova N."/>
            <person name="Beauchemin N."/>
            <person name="Sen A."/>
            <person name="Sur S.A."/>
            <person name="Gtari M."/>
            <person name="Wall L."/>
            <person name="Tisa L."/>
            <person name="Woyke T."/>
        </authorList>
    </citation>
    <scope>NUCLEOTIDE SEQUENCE [LARGE SCALE GENOMIC DNA]</scope>
    <source>
        <strain evidence="3">DSM 45817 / CECT 9037 / EuI1c</strain>
    </source>
</reference>
<proteinExistence type="predicted"/>
<evidence type="ECO:0000259" key="1">
    <source>
        <dbReference type="Pfam" id="PF02627"/>
    </source>
</evidence>
<evidence type="ECO:0000313" key="2">
    <source>
        <dbReference type="EMBL" id="ADP83386.1"/>
    </source>
</evidence>
<dbReference type="HOGENOM" id="CLU_070025_3_1_11"/>
<dbReference type="AlphaFoldDB" id="E3J9M2"/>
<dbReference type="Gene3D" id="1.20.1290.10">
    <property type="entry name" value="AhpD-like"/>
    <property type="match status" value="1"/>
</dbReference>
<dbReference type="eggNOG" id="COG0599">
    <property type="taxonomic scope" value="Bacteria"/>
</dbReference>
<dbReference type="SUPFAM" id="SSF69118">
    <property type="entry name" value="AhpD-like"/>
    <property type="match status" value="1"/>
</dbReference>
<dbReference type="PANTHER" id="PTHR33570:SF2">
    <property type="entry name" value="CARBOXYMUCONOLACTONE DECARBOXYLASE-LIKE DOMAIN-CONTAINING PROTEIN"/>
    <property type="match status" value="1"/>
</dbReference>
<name>E3J9M2_PSEI1</name>
<dbReference type="STRING" id="298654.FraEuI1c_5399"/>
<keyword evidence="3" id="KW-1185">Reference proteome</keyword>